<name>A0A6A6YXV5_9PEZI</name>
<keyword evidence="2 6" id="KW-0812">Transmembrane</keyword>
<reference evidence="10" key="2">
    <citation type="submission" date="2020-04" db="EMBL/GenBank/DDBJ databases">
        <authorList>
            <consortium name="NCBI Genome Project"/>
        </authorList>
    </citation>
    <scope>NUCLEOTIDE SEQUENCE</scope>
    <source>
        <strain evidence="10">CBS 304.34</strain>
    </source>
</reference>
<dbReference type="CDD" id="cd17323">
    <property type="entry name" value="MFS_Tpo1_MDR_like"/>
    <property type="match status" value="1"/>
</dbReference>
<protein>
    <submittedName>
        <fullName evidence="8 10">MFS general substrate transporter</fullName>
    </submittedName>
</protein>
<dbReference type="GO" id="GO:0015244">
    <property type="term" value="F:fluconazole transmembrane transporter activity"/>
    <property type="evidence" value="ECO:0007669"/>
    <property type="project" value="TreeGrafter"/>
</dbReference>
<evidence type="ECO:0000256" key="5">
    <source>
        <dbReference type="SAM" id="MobiDB-lite"/>
    </source>
</evidence>
<dbReference type="RefSeq" id="XP_033580227.1">
    <property type="nucleotide sequence ID" value="XM_033727789.1"/>
</dbReference>
<feature type="region of interest" description="Disordered" evidence="5">
    <location>
        <begin position="50"/>
        <end position="100"/>
    </location>
</feature>
<dbReference type="GO" id="GO:1990961">
    <property type="term" value="P:xenobiotic detoxification by transmembrane export across the plasma membrane"/>
    <property type="evidence" value="ECO:0007669"/>
    <property type="project" value="TreeGrafter"/>
</dbReference>
<dbReference type="PROSITE" id="PS50850">
    <property type="entry name" value="MFS"/>
    <property type="match status" value="1"/>
</dbReference>
<keyword evidence="3 6" id="KW-1133">Transmembrane helix</keyword>
<dbReference type="GO" id="GO:0005886">
    <property type="term" value="C:plasma membrane"/>
    <property type="evidence" value="ECO:0007669"/>
    <property type="project" value="TreeGrafter"/>
</dbReference>
<comment type="subcellular location">
    <subcellularLocation>
        <location evidence="1">Membrane</location>
        <topology evidence="1">Multi-pass membrane protein</topology>
    </subcellularLocation>
</comment>
<feature type="transmembrane region" description="Helical" evidence="6">
    <location>
        <begin position="131"/>
        <end position="151"/>
    </location>
</feature>
<evidence type="ECO:0000256" key="6">
    <source>
        <dbReference type="SAM" id="Phobius"/>
    </source>
</evidence>
<feature type="transmembrane region" description="Helical" evidence="6">
    <location>
        <begin position="406"/>
        <end position="428"/>
    </location>
</feature>
<evidence type="ECO:0000256" key="2">
    <source>
        <dbReference type="ARBA" id="ARBA00022692"/>
    </source>
</evidence>
<feature type="domain" description="Major facilitator superfamily (MFS) profile" evidence="7">
    <location>
        <begin position="133"/>
        <end position="568"/>
    </location>
</feature>
<keyword evidence="9" id="KW-1185">Reference proteome</keyword>
<evidence type="ECO:0000313" key="9">
    <source>
        <dbReference type="Proteomes" id="UP000504636"/>
    </source>
</evidence>
<evidence type="ECO:0000259" key="7">
    <source>
        <dbReference type="PROSITE" id="PS50850"/>
    </source>
</evidence>
<gene>
    <name evidence="8 10" type="ORF">BDZ99DRAFT_568487</name>
</gene>
<dbReference type="Pfam" id="PF07690">
    <property type="entry name" value="MFS_1"/>
    <property type="match status" value="1"/>
</dbReference>
<evidence type="ECO:0000256" key="4">
    <source>
        <dbReference type="ARBA" id="ARBA00023136"/>
    </source>
</evidence>
<feature type="transmembrane region" description="Helical" evidence="6">
    <location>
        <begin position="163"/>
        <end position="188"/>
    </location>
</feature>
<dbReference type="AlphaFoldDB" id="A0A6A6YXV5"/>
<feature type="transmembrane region" description="Helical" evidence="6">
    <location>
        <begin position="294"/>
        <end position="319"/>
    </location>
</feature>
<dbReference type="EMBL" id="MU003696">
    <property type="protein sequence ID" value="KAF2813263.1"/>
    <property type="molecule type" value="Genomic_DNA"/>
</dbReference>
<dbReference type="SUPFAM" id="SSF103473">
    <property type="entry name" value="MFS general substrate transporter"/>
    <property type="match status" value="1"/>
</dbReference>
<feature type="transmembrane region" description="Helical" evidence="6">
    <location>
        <begin position="226"/>
        <end position="248"/>
    </location>
</feature>
<dbReference type="OrthoDB" id="3357846at2759"/>
<evidence type="ECO:0000256" key="1">
    <source>
        <dbReference type="ARBA" id="ARBA00004141"/>
    </source>
</evidence>
<dbReference type="InterPro" id="IPR020846">
    <property type="entry name" value="MFS_dom"/>
</dbReference>
<evidence type="ECO:0000313" key="10">
    <source>
        <dbReference type="RefSeq" id="XP_033580227.1"/>
    </source>
</evidence>
<reference evidence="8 10" key="1">
    <citation type="journal article" date="2020" name="Stud. Mycol.">
        <title>101 Dothideomycetes genomes: a test case for predicting lifestyles and emergence of pathogens.</title>
        <authorList>
            <person name="Haridas S."/>
            <person name="Albert R."/>
            <person name="Binder M."/>
            <person name="Bloem J."/>
            <person name="Labutti K."/>
            <person name="Salamov A."/>
            <person name="Andreopoulos B."/>
            <person name="Baker S."/>
            <person name="Barry K."/>
            <person name="Bills G."/>
            <person name="Bluhm B."/>
            <person name="Cannon C."/>
            <person name="Castanera R."/>
            <person name="Culley D."/>
            <person name="Daum C."/>
            <person name="Ezra D."/>
            <person name="Gonzalez J."/>
            <person name="Henrissat B."/>
            <person name="Kuo A."/>
            <person name="Liang C."/>
            <person name="Lipzen A."/>
            <person name="Lutzoni F."/>
            <person name="Magnuson J."/>
            <person name="Mondo S."/>
            <person name="Nolan M."/>
            <person name="Ohm R."/>
            <person name="Pangilinan J."/>
            <person name="Park H.-J."/>
            <person name="Ramirez L."/>
            <person name="Alfaro M."/>
            <person name="Sun H."/>
            <person name="Tritt A."/>
            <person name="Yoshinaga Y."/>
            <person name="Zwiers L.-H."/>
            <person name="Turgeon B."/>
            <person name="Goodwin S."/>
            <person name="Spatafora J."/>
            <person name="Crous P."/>
            <person name="Grigoriev I."/>
        </authorList>
    </citation>
    <scope>NUCLEOTIDE SEQUENCE</scope>
    <source>
        <strain evidence="8 10">CBS 304.34</strain>
    </source>
</reference>
<reference evidence="10" key="3">
    <citation type="submission" date="2025-04" db="UniProtKB">
        <authorList>
            <consortium name="RefSeq"/>
        </authorList>
    </citation>
    <scope>IDENTIFICATION</scope>
    <source>
        <strain evidence="10">CBS 304.34</strain>
    </source>
</reference>
<dbReference type="InterPro" id="IPR036259">
    <property type="entry name" value="MFS_trans_sf"/>
</dbReference>
<organism evidence="8">
    <name type="scientific">Mytilinidion resinicola</name>
    <dbReference type="NCBI Taxonomy" id="574789"/>
    <lineage>
        <taxon>Eukaryota</taxon>
        <taxon>Fungi</taxon>
        <taxon>Dikarya</taxon>
        <taxon>Ascomycota</taxon>
        <taxon>Pezizomycotina</taxon>
        <taxon>Dothideomycetes</taxon>
        <taxon>Pleosporomycetidae</taxon>
        <taxon>Mytilinidiales</taxon>
        <taxon>Mytilinidiaceae</taxon>
        <taxon>Mytilinidion</taxon>
    </lineage>
</organism>
<dbReference type="Proteomes" id="UP000504636">
    <property type="component" value="Unplaced"/>
</dbReference>
<feature type="transmembrane region" description="Helical" evidence="6">
    <location>
        <begin position="449"/>
        <end position="467"/>
    </location>
</feature>
<feature type="transmembrane region" description="Helical" evidence="6">
    <location>
        <begin position="473"/>
        <end position="495"/>
    </location>
</feature>
<feature type="transmembrane region" description="Helical" evidence="6">
    <location>
        <begin position="260"/>
        <end position="282"/>
    </location>
</feature>
<feature type="compositionally biased region" description="Basic and acidic residues" evidence="5">
    <location>
        <begin position="62"/>
        <end position="86"/>
    </location>
</feature>
<dbReference type="GeneID" id="54468682"/>
<feature type="transmembrane region" description="Helical" evidence="6">
    <location>
        <begin position="515"/>
        <end position="533"/>
    </location>
</feature>
<dbReference type="InterPro" id="IPR011701">
    <property type="entry name" value="MFS"/>
</dbReference>
<accession>A0A6A6YXV5</accession>
<feature type="transmembrane region" description="Helical" evidence="6">
    <location>
        <begin position="200"/>
        <end position="220"/>
    </location>
</feature>
<dbReference type="PANTHER" id="PTHR23502">
    <property type="entry name" value="MAJOR FACILITATOR SUPERFAMILY"/>
    <property type="match status" value="1"/>
</dbReference>
<dbReference type="Gene3D" id="1.20.1250.20">
    <property type="entry name" value="MFS general substrate transporter like domains"/>
    <property type="match status" value="1"/>
</dbReference>
<evidence type="ECO:0000256" key="3">
    <source>
        <dbReference type="ARBA" id="ARBA00022989"/>
    </source>
</evidence>
<proteinExistence type="predicted"/>
<feature type="transmembrane region" description="Helical" evidence="6">
    <location>
        <begin position="367"/>
        <end position="386"/>
    </location>
</feature>
<feature type="transmembrane region" description="Helical" evidence="6">
    <location>
        <begin position="539"/>
        <end position="561"/>
    </location>
</feature>
<keyword evidence="4 6" id="KW-0472">Membrane</keyword>
<evidence type="ECO:0000313" key="8">
    <source>
        <dbReference type="EMBL" id="KAF2813263.1"/>
    </source>
</evidence>
<dbReference type="FunFam" id="1.20.1250.20:FF:000011">
    <property type="entry name" value="MFS multidrug transporter, putative"/>
    <property type="match status" value="1"/>
</dbReference>
<dbReference type="PANTHER" id="PTHR23502:SF23">
    <property type="entry name" value="FLUCONAZOLE RESISTANCE PROTEIN 1"/>
    <property type="match status" value="1"/>
</dbReference>
<sequence>MGVSDLIRDSAFGHLVRLATGNKYLTYAEERDPSLWKKYVNEVKSRNFAHHGHAGDVSDDDAGTREARHVSEDSEKDLSDSERPGQPKEGIPNLASGVKLDPEKGRDIHLIDWYGPDDPENPRNWSHAKKYFVTFEICLLTLSVYIGSSIYTAGLLGVMEEFGVSQVAATLGLTLFVAGYGLGPMVWAPMSEIPFIGRNPVYIGTLVIFVLFQIPTALASNFGMLLAFRFLTGLFGSPVVATGGASIGDMYRPQKQAYGLGIWGISAICGPVLGPLVGGFAVEAEGWRWSIWELMWLSGFCLVFLFFLLPETSSANILYRRTRRIRKLTGDEKLKCEPEIMGEQMTGKDIVWMVLIRPISLNFTEPMVFLLNLYISLIYALLYIWFESFPIVFVGIYHFTLGELGLAFLGILIGVICIIPPFFCWLYFHQEKQFNERGEIQPEKRLPPAMVGGFFVPICLFWFGWSARPDIHWIMPIIGSSFFSVATFLLFQSVFGYLADAYPDYVASVFAGNDFMRCGFGAGFPLFAAAMYNRLGVGWASSLLAFLGIAFIPIPYVLYVYGGRLRKRSKHARKDF</sequence>